<accession>A0A4P6L4I5</accession>
<dbReference type="SUPFAM" id="SSF52172">
    <property type="entry name" value="CheY-like"/>
    <property type="match status" value="1"/>
</dbReference>
<dbReference type="CDD" id="cd01948">
    <property type="entry name" value="EAL"/>
    <property type="match status" value="1"/>
</dbReference>
<keyword evidence="5" id="KW-1185">Reference proteome</keyword>
<keyword evidence="1" id="KW-0597">Phosphoprotein</keyword>
<dbReference type="Pfam" id="PF00072">
    <property type="entry name" value="Response_reg"/>
    <property type="match status" value="1"/>
</dbReference>
<dbReference type="InterPro" id="IPR050706">
    <property type="entry name" value="Cyclic-di-GMP_PDE-like"/>
</dbReference>
<protein>
    <submittedName>
        <fullName evidence="4">EAL domain-containing protein</fullName>
    </submittedName>
</protein>
<dbReference type="InterPro" id="IPR001633">
    <property type="entry name" value="EAL_dom"/>
</dbReference>
<dbReference type="SMART" id="SM00448">
    <property type="entry name" value="REC"/>
    <property type="match status" value="1"/>
</dbReference>
<dbReference type="Gene3D" id="3.40.50.2300">
    <property type="match status" value="1"/>
</dbReference>
<name>A0A4P6L4I5_9BURK</name>
<evidence type="ECO:0000256" key="1">
    <source>
        <dbReference type="PROSITE-ProRule" id="PRU00169"/>
    </source>
</evidence>
<dbReference type="PANTHER" id="PTHR33121">
    <property type="entry name" value="CYCLIC DI-GMP PHOSPHODIESTERASE PDEF"/>
    <property type="match status" value="1"/>
</dbReference>
<dbReference type="PANTHER" id="PTHR33121:SF70">
    <property type="entry name" value="SIGNALING PROTEIN YKOW"/>
    <property type="match status" value="1"/>
</dbReference>
<dbReference type="RefSeq" id="WP_130188851.1">
    <property type="nucleotide sequence ID" value="NZ_CP035913.1"/>
</dbReference>
<feature type="domain" description="EAL" evidence="3">
    <location>
        <begin position="156"/>
        <end position="409"/>
    </location>
</feature>
<evidence type="ECO:0000259" key="2">
    <source>
        <dbReference type="PROSITE" id="PS50110"/>
    </source>
</evidence>
<dbReference type="InterPro" id="IPR011006">
    <property type="entry name" value="CheY-like_superfamily"/>
</dbReference>
<organism evidence="4 5">
    <name type="scientific">Pseudoduganella lutea</name>
    <dbReference type="NCBI Taxonomy" id="321985"/>
    <lineage>
        <taxon>Bacteria</taxon>
        <taxon>Pseudomonadati</taxon>
        <taxon>Pseudomonadota</taxon>
        <taxon>Betaproteobacteria</taxon>
        <taxon>Burkholderiales</taxon>
        <taxon>Oxalobacteraceae</taxon>
        <taxon>Telluria group</taxon>
        <taxon>Pseudoduganella</taxon>
    </lineage>
</organism>
<dbReference type="Proteomes" id="UP000290637">
    <property type="component" value="Chromosome"/>
</dbReference>
<dbReference type="SUPFAM" id="SSF141868">
    <property type="entry name" value="EAL domain-like"/>
    <property type="match status" value="1"/>
</dbReference>
<feature type="domain" description="Response regulatory" evidence="2">
    <location>
        <begin position="7"/>
        <end position="144"/>
    </location>
</feature>
<reference evidence="4 5" key="1">
    <citation type="submission" date="2019-02" db="EMBL/GenBank/DDBJ databases">
        <title>Draft Genome Sequences of Six Type Strains of the Genus Massilia.</title>
        <authorList>
            <person name="Miess H."/>
            <person name="Frediansyhah A."/>
            <person name="Gross H."/>
        </authorList>
    </citation>
    <scope>NUCLEOTIDE SEQUENCE [LARGE SCALE GENOMIC DNA]</scope>
    <source>
        <strain evidence="4 5">DSM 17473</strain>
    </source>
</reference>
<dbReference type="Pfam" id="PF00563">
    <property type="entry name" value="EAL"/>
    <property type="match status" value="1"/>
</dbReference>
<dbReference type="SMART" id="SM00052">
    <property type="entry name" value="EAL"/>
    <property type="match status" value="1"/>
</dbReference>
<dbReference type="InterPro" id="IPR035919">
    <property type="entry name" value="EAL_sf"/>
</dbReference>
<dbReference type="InterPro" id="IPR001789">
    <property type="entry name" value="Sig_transdc_resp-reg_receiver"/>
</dbReference>
<dbReference type="GO" id="GO:0000160">
    <property type="term" value="P:phosphorelay signal transduction system"/>
    <property type="evidence" value="ECO:0007669"/>
    <property type="project" value="InterPro"/>
</dbReference>
<dbReference type="KEGG" id="plue:EWM63_24450"/>
<dbReference type="EMBL" id="CP035913">
    <property type="protein sequence ID" value="QBE65742.1"/>
    <property type="molecule type" value="Genomic_DNA"/>
</dbReference>
<sequence length="412" mass="44828">MEIAALQFLVAESEPVQRELLAGLLRSAGARHIHVAPDGHAALRMLQGTAAGIDTQANKTQGIDTHAIDIVVLDLSLAGMDGLELIRRLAEGGCRAGLIVVGAQSGDILFSVETMALAYGVDLLGAVARPISAHRLEALVANYTRPADLAAPTVAPSFTFGEVGKGLQAREFDPFFQPKIELETGQVKGLEMFARWRHPQHGVLGPAAFMPALEEAGRIDFLDWSMIEKSVAACRTLHDQGIPISCSVNVDPGTLSHPHFIGQIGACLERHRILPGYLTFEITESSVLQTDPHFLERLLRLRMLGFGLAIDDYGTGRSNLQLLASIPFSELKIDRSFVDGASRKRAIGTVLKSCLGLARSLDRMSCAVGVETKQDWDFLQGLGCTYAQGYYIASPMPVDEVPKWLVEWRQFF</sequence>
<dbReference type="PROSITE" id="PS50883">
    <property type="entry name" value="EAL"/>
    <property type="match status" value="1"/>
</dbReference>
<evidence type="ECO:0000313" key="5">
    <source>
        <dbReference type="Proteomes" id="UP000290637"/>
    </source>
</evidence>
<evidence type="ECO:0000313" key="4">
    <source>
        <dbReference type="EMBL" id="QBE65742.1"/>
    </source>
</evidence>
<evidence type="ECO:0000259" key="3">
    <source>
        <dbReference type="PROSITE" id="PS50883"/>
    </source>
</evidence>
<dbReference type="PROSITE" id="PS50110">
    <property type="entry name" value="RESPONSE_REGULATORY"/>
    <property type="match status" value="1"/>
</dbReference>
<dbReference type="OrthoDB" id="9813903at2"/>
<gene>
    <name evidence="4" type="ORF">EWM63_24450</name>
</gene>
<dbReference type="Gene3D" id="3.20.20.450">
    <property type="entry name" value="EAL domain"/>
    <property type="match status" value="1"/>
</dbReference>
<feature type="modified residue" description="4-aspartylphosphate" evidence="1">
    <location>
        <position position="74"/>
    </location>
</feature>
<dbReference type="AlphaFoldDB" id="A0A4P6L4I5"/>
<dbReference type="GO" id="GO:0071111">
    <property type="term" value="F:cyclic-guanylate-specific phosphodiesterase activity"/>
    <property type="evidence" value="ECO:0007669"/>
    <property type="project" value="InterPro"/>
</dbReference>
<proteinExistence type="predicted"/>